<gene>
    <name evidence="4" type="ORF">D2V07_17125</name>
</gene>
<dbReference type="Pfam" id="PF00535">
    <property type="entry name" value="Glycos_transf_2"/>
    <property type="match status" value="1"/>
</dbReference>
<evidence type="ECO:0000313" key="4">
    <source>
        <dbReference type="EMBL" id="RIV83044.1"/>
    </source>
</evidence>
<keyword evidence="5" id="KW-1185">Reference proteome</keyword>
<dbReference type="GO" id="GO:0016740">
    <property type="term" value="F:transferase activity"/>
    <property type="evidence" value="ECO:0007669"/>
    <property type="project" value="UniProtKB-KW"/>
</dbReference>
<proteinExistence type="predicted"/>
<dbReference type="PANTHER" id="PTHR43179">
    <property type="entry name" value="RHAMNOSYLTRANSFERASE WBBL"/>
    <property type="match status" value="1"/>
</dbReference>
<protein>
    <submittedName>
        <fullName evidence="4">Glycosyltransferase family 2 protein</fullName>
    </submittedName>
</protein>
<evidence type="ECO:0000256" key="1">
    <source>
        <dbReference type="ARBA" id="ARBA00022679"/>
    </source>
</evidence>
<feature type="domain" description="Galactosyltransferase C-terminal" evidence="3">
    <location>
        <begin position="180"/>
        <end position="225"/>
    </location>
</feature>
<reference evidence="4 5" key="1">
    <citation type="submission" date="2018-08" db="EMBL/GenBank/DDBJ databases">
        <title>Erythrobacter zhengii sp.nov., a bacterium isolated from deep-sea sediment.</title>
        <authorList>
            <person name="Fang C."/>
            <person name="Wu Y.-H."/>
            <person name="Sun C."/>
            <person name="Wang H."/>
            <person name="Cheng H."/>
            <person name="Meng F.-X."/>
            <person name="Wang C.-S."/>
            <person name="Xu X.-W."/>
        </authorList>
    </citation>
    <scope>NUCLEOTIDE SEQUENCE [LARGE SCALE GENOMIC DNA]</scope>
    <source>
        <strain evidence="4 5">V18</strain>
    </source>
</reference>
<evidence type="ECO:0000259" key="2">
    <source>
        <dbReference type="Pfam" id="PF00535"/>
    </source>
</evidence>
<evidence type="ECO:0000313" key="5">
    <source>
        <dbReference type="Proteomes" id="UP000286576"/>
    </source>
</evidence>
<dbReference type="AlphaFoldDB" id="A0A418NNQ8"/>
<dbReference type="InterPro" id="IPR029044">
    <property type="entry name" value="Nucleotide-diphossugar_trans"/>
</dbReference>
<dbReference type="Pfam" id="PF02709">
    <property type="entry name" value="Glyco_transf_7C"/>
    <property type="match status" value="1"/>
</dbReference>
<sequence>MSKNRIDRQTADVTVIIVSFNTKDLTIKAVETLLRNAGDISMRIVIWDNASHDESAEAIRTRFPQVDLIASQENLGFAISNNRVAETVNTDWIVLLNPDTETHHGAIERLVSFGRENPQAGIVGGRTVFPDGSLNVASCWNRMTIWSMLCSATGLSAIFKNSNFFNPEGMGSFRRDEIRHADVIVGCFLAIRTRLWRELGGFSEKYTMYGEDADLCLRARRAGYRPMITPDAQIMHLVGASSTTRADKLLKLYRGKATLIKDHWSQLAAPIGIALLWTQMASRRFGYGVKQRIGGDSSAAETWRRVWKERREILRGYPDG</sequence>
<dbReference type="InterPro" id="IPR001173">
    <property type="entry name" value="Glyco_trans_2-like"/>
</dbReference>
<organism evidence="4 5">
    <name type="scientific">Aurantiacibacter zhengii</name>
    <dbReference type="NCBI Taxonomy" id="2307003"/>
    <lineage>
        <taxon>Bacteria</taxon>
        <taxon>Pseudomonadati</taxon>
        <taxon>Pseudomonadota</taxon>
        <taxon>Alphaproteobacteria</taxon>
        <taxon>Sphingomonadales</taxon>
        <taxon>Erythrobacteraceae</taxon>
        <taxon>Aurantiacibacter</taxon>
    </lineage>
</organism>
<dbReference type="InterPro" id="IPR027791">
    <property type="entry name" value="Galactosyl_T_C"/>
</dbReference>
<dbReference type="EMBL" id="QXFL01000012">
    <property type="protein sequence ID" value="RIV83044.1"/>
    <property type="molecule type" value="Genomic_DNA"/>
</dbReference>
<keyword evidence="1 4" id="KW-0808">Transferase</keyword>
<comment type="caution">
    <text evidence="4">The sequence shown here is derived from an EMBL/GenBank/DDBJ whole genome shotgun (WGS) entry which is preliminary data.</text>
</comment>
<dbReference type="Gene3D" id="3.90.550.10">
    <property type="entry name" value="Spore Coat Polysaccharide Biosynthesis Protein SpsA, Chain A"/>
    <property type="match status" value="1"/>
</dbReference>
<name>A0A418NNQ8_9SPHN</name>
<feature type="domain" description="Glycosyltransferase 2-like" evidence="2">
    <location>
        <begin position="14"/>
        <end position="176"/>
    </location>
</feature>
<accession>A0A418NNQ8</accession>
<dbReference type="PANTHER" id="PTHR43179:SF7">
    <property type="entry name" value="RHAMNOSYLTRANSFERASE WBBL"/>
    <property type="match status" value="1"/>
</dbReference>
<dbReference type="Proteomes" id="UP000286576">
    <property type="component" value="Unassembled WGS sequence"/>
</dbReference>
<dbReference type="SUPFAM" id="SSF53448">
    <property type="entry name" value="Nucleotide-diphospho-sugar transferases"/>
    <property type="match status" value="1"/>
</dbReference>
<dbReference type="CDD" id="cd04186">
    <property type="entry name" value="GT_2_like_c"/>
    <property type="match status" value="1"/>
</dbReference>
<evidence type="ECO:0000259" key="3">
    <source>
        <dbReference type="Pfam" id="PF02709"/>
    </source>
</evidence>
<dbReference type="OrthoDB" id="9771846at2"/>